<organism evidence="4 5">
    <name type="scientific">Panicum miliaceum</name>
    <name type="common">Proso millet</name>
    <name type="synonym">Broomcorn millet</name>
    <dbReference type="NCBI Taxonomy" id="4540"/>
    <lineage>
        <taxon>Eukaryota</taxon>
        <taxon>Viridiplantae</taxon>
        <taxon>Streptophyta</taxon>
        <taxon>Embryophyta</taxon>
        <taxon>Tracheophyta</taxon>
        <taxon>Spermatophyta</taxon>
        <taxon>Magnoliopsida</taxon>
        <taxon>Liliopsida</taxon>
        <taxon>Poales</taxon>
        <taxon>Poaceae</taxon>
        <taxon>PACMAD clade</taxon>
        <taxon>Panicoideae</taxon>
        <taxon>Panicodae</taxon>
        <taxon>Paniceae</taxon>
        <taxon>Panicinae</taxon>
        <taxon>Panicum</taxon>
        <taxon>Panicum sect. Panicum</taxon>
    </lineage>
</organism>
<dbReference type="PANTHER" id="PTHR45125">
    <property type="entry name" value="F21J9.4-RELATED"/>
    <property type="match status" value="1"/>
</dbReference>
<reference evidence="5" key="1">
    <citation type="journal article" date="2019" name="Nat. Commun.">
        <title>The genome of broomcorn millet.</title>
        <authorList>
            <person name="Zou C."/>
            <person name="Miki D."/>
            <person name="Li D."/>
            <person name="Tang Q."/>
            <person name="Xiao L."/>
            <person name="Rajput S."/>
            <person name="Deng P."/>
            <person name="Jia W."/>
            <person name="Huang R."/>
            <person name="Zhang M."/>
            <person name="Sun Y."/>
            <person name="Hu J."/>
            <person name="Fu X."/>
            <person name="Schnable P.S."/>
            <person name="Li F."/>
            <person name="Zhang H."/>
            <person name="Feng B."/>
            <person name="Zhu X."/>
            <person name="Liu R."/>
            <person name="Schnable J.C."/>
            <person name="Zhu J.-K."/>
            <person name="Zhang H."/>
        </authorList>
    </citation>
    <scope>NUCLEOTIDE SEQUENCE [LARGE SCALE GENOMIC DNA]</scope>
</reference>
<feature type="region of interest" description="Disordered" evidence="2">
    <location>
        <begin position="260"/>
        <end position="296"/>
    </location>
</feature>
<dbReference type="Pfam" id="PF14303">
    <property type="entry name" value="NAM-associated"/>
    <property type="match status" value="1"/>
</dbReference>
<proteinExistence type="predicted"/>
<dbReference type="PANTHER" id="PTHR45125:SF3">
    <property type="entry name" value="NO-APICAL-MERISTEM-ASSOCIATED CARBOXY-TERMINAL DOMAIN PROTEIN"/>
    <property type="match status" value="1"/>
</dbReference>
<accession>A0A3L6TKG2</accession>
<keyword evidence="1" id="KW-0175">Coiled coil</keyword>
<dbReference type="STRING" id="4540.A0A3L6TKG2"/>
<name>A0A3L6TKG2_PANMI</name>
<dbReference type="EMBL" id="PQIB02000001">
    <property type="protein sequence ID" value="RLN40031.1"/>
    <property type="molecule type" value="Genomic_DNA"/>
</dbReference>
<feature type="domain" description="No apical meristem-associated C-terminal" evidence="3">
    <location>
        <begin position="213"/>
        <end position="390"/>
    </location>
</feature>
<feature type="coiled-coil region" evidence="1">
    <location>
        <begin position="302"/>
        <end position="364"/>
    </location>
</feature>
<evidence type="ECO:0000259" key="3">
    <source>
        <dbReference type="Pfam" id="PF14303"/>
    </source>
</evidence>
<dbReference type="AlphaFoldDB" id="A0A3L6TKG2"/>
<dbReference type="InterPro" id="IPR029466">
    <property type="entry name" value="NAM-associated_C"/>
</dbReference>
<sequence>MGAAQKSRMQSTARKSRAASPSTSQPTPPPLCNPPVAAAVPNESFLGAREDAHNLFETSGDGFLADMMSDGIAIEDFSSSTPYEEYADEAGFEVPTLTAKKLHSRSSNYTTQEDEALIMAWENVTLDAVKGTDQTSSTYWSRIYDHYHRNKKCVSDRSLVSLQHRWSTIQECCNKWAGCMVQVERQSPSGVPYQEHINLAQELYKEKKPRKGKPFVMLHCWVLLQHSQKWLTRKDEAPPKRQKSRNSSLQFEGVQDFDDGVLDENRRGRSPTPSSEAPTSTRPPGRKAEKEKLKSRAAGGAYKELFQEMLTKREEMEAHKEARWMEVKAIEERKAAFEERKVAIKEEKLRVMREEAMNKKLEQEQKIMFMDTSCLDDDQKAYVSAMRAQILAARIGTSGSNGGL</sequence>
<gene>
    <name evidence="4" type="ORF">C2845_PM01G17260</name>
</gene>
<evidence type="ECO:0000256" key="2">
    <source>
        <dbReference type="SAM" id="MobiDB-lite"/>
    </source>
</evidence>
<dbReference type="Proteomes" id="UP000275267">
    <property type="component" value="Unassembled WGS sequence"/>
</dbReference>
<comment type="caution">
    <text evidence="4">The sequence shown here is derived from an EMBL/GenBank/DDBJ whole genome shotgun (WGS) entry which is preliminary data.</text>
</comment>
<evidence type="ECO:0000256" key="1">
    <source>
        <dbReference type="SAM" id="Coils"/>
    </source>
</evidence>
<feature type="compositionally biased region" description="Low complexity" evidence="2">
    <location>
        <begin position="270"/>
        <end position="283"/>
    </location>
</feature>
<keyword evidence="5" id="KW-1185">Reference proteome</keyword>
<evidence type="ECO:0000313" key="4">
    <source>
        <dbReference type="EMBL" id="RLN40031.1"/>
    </source>
</evidence>
<protein>
    <recommendedName>
        <fullName evidence="3">No apical meristem-associated C-terminal domain-containing protein</fullName>
    </recommendedName>
</protein>
<evidence type="ECO:0000313" key="5">
    <source>
        <dbReference type="Proteomes" id="UP000275267"/>
    </source>
</evidence>
<feature type="region of interest" description="Disordered" evidence="2">
    <location>
        <begin position="1"/>
        <end position="38"/>
    </location>
</feature>
<dbReference type="OrthoDB" id="696719at2759"/>